<dbReference type="GO" id="GO:0032259">
    <property type="term" value="P:methylation"/>
    <property type="evidence" value="ECO:0007669"/>
    <property type="project" value="UniProtKB-KW"/>
</dbReference>
<dbReference type="InterPro" id="IPR029063">
    <property type="entry name" value="SAM-dependent_MTases_sf"/>
</dbReference>
<dbReference type="Pfam" id="PF00891">
    <property type="entry name" value="Methyltransf_2"/>
    <property type="match status" value="1"/>
</dbReference>
<keyword evidence="7" id="KW-1185">Reference proteome</keyword>
<name>A0ABW1AD85_9ACTN</name>
<dbReference type="CDD" id="cd02440">
    <property type="entry name" value="AdoMet_MTases"/>
    <property type="match status" value="1"/>
</dbReference>
<evidence type="ECO:0000256" key="1">
    <source>
        <dbReference type="ARBA" id="ARBA00022603"/>
    </source>
</evidence>
<dbReference type="Gene3D" id="1.10.10.10">
    <property type="entry name" value="Winged helix-like DNA-binding domain superfamily/Winged helix DNA-binding domain"/>
    <property type="match status" value="1"/>
</dbReference>
<dbReference type="Pfam" id="PF08100">
    <property type="entry name" value="Dimerisation"/>
    <property type="match status" value="1"/>
</dbReference>
<feature type="domain" description="O-methyltransferase C-terminal" evidence="4">
    <location>
        <begin position="111"/>
        <end position="314"/>
    </location>
</feature>
<evidence type="ECO:0000259" key="5">
    <source>
        <dbReference type="Pfam" id="PF08100"/>
    </source>
</evidence>
<dbReference type="PANTHER" id="PTHR43712">
    <property type="entry name" value="PUTATIVE (AFU_ORTHOLOGUE AFUA_4G14580)-RELATED"/>
    <property type="match status" value="1"/>
</dbReference>
<keyword evidence="1 6" id="KW-0489">Methyltransferase</keyword>
<keyword evidence="3" id="KW-0949">S-adenosyl-L-methionine</keyword>
<keyword evidence="2" id="KW-0808">Transferase</keyword>
<dbReference type="PROSITE" id="PS51683">
    <property type="entry name" value="SAM_OMT_II"/>
    <property type="match status" value="1"/>
</dbReference>
<gene>
    <name evidence="6" type="ORF">ACFPZN_41775</name>
</gene>
<feature type="domain" description="O-methyltransferase dimerisation" evidence="5">
    <location>
        <begin position="10"/>
        <end position="79"/>
    </location>
</feature>
<dbReference type="InterPro" id="IPR036388">
    <property type="entry name" value="WH-like_DNA-bd_sf"/>
</dbReference>
<dbReference type="InterPro" id="IPR016461">
    <property type="entry name" value="COMT-like"/>
</dbReference>
<sequence length="336" mass="36176">MARSPLADVAWGYMPAQILHAAAELGLVELLASGPRSSEELAAETRTHGPSLLRLLRGLVSLGLLTQTAPDRFELTELGGHLRKDAPDTVRSVVMFLCSAGPWSSWGDVLHSLRTGETAFEHNYGKQAFEYLAEHPEEAEKLNGAMGQMTRDTARGIIAGYDFSPLRTVVDVGGGNGTFVAEILRAAPKVKGVVFDMPTGVSEAAATLEAAGVADRGTVVSGSFFQSVPEGADAYVLKLVLHDWDDEKALKILRNIREVIEPGGRLLVFERLVPDIVTEDHKRALLADLLMLVLTGGRERTEAEYRDLFAKAGFTLESATGPLGNLGFTRLEAVPS</sequence>
<comment type="caution">
    <text evidence="6">The sequence shown here is derived from an EMBL/GenBank/DDBJ whole genome shotgun (WGS) entry which is preliminary data.</text>
</comment>
<evidence type="ECO:0000313" key="7">
    <source>
        <dbReference type="Proteomes" id="UP001596074"/>
    </source>
</evidence>
<dbReference type="InterPro" id="IPR036390">
    <property type="entry name" value="WH_DNA-bd_sf"/>
</dbReference>
<protein>
    <submittedName>
        <fullName evidence="6">Methyltransferase</fullName>
    </submittedName>
</protein>
<dbReference type="EMBL" id="JBHSON010000082">
    <property type="protein sequence ID" value="MFC5752180.1"/>
    <property type="molecule type" value="Genomic_DNA"/>
</dbReference>
<proteinExistence type="predicted"/>
<dbReference type="InterPro" id="IPR001077">
    <property type="entry name" value="COMT_C"/>
</dbReference>
<accession>A0ABW1AD85</accession>
<dbReference type="Proteomes" id="UP001596074">
    <property type="component" value="Unassembled WGS sequence"/>
</dbReference>
<dbReference type="GO" id="GO:0008168">
    <property type="term" value="F:methyltransferase activity"/>
    <property type="evidence" value="ECO:0007669"/>
    <property type="project" value="UniProtKB-KW"/>
</dbReference>
<dbReference type="Gene3D" id="1.10.287.1350">
    <property type="match status" value="1"/>
</dbReference>
<dbReference type="InterPro" id="IPR012967">
    <property type="entry name" value="COMT_dimerisation"/>
</dbReference>
<dbReference type="PIRSF" id="PIRSF005739">
    <property type="entry name" value="O-mtase"/>
    <property type="match status" value="1"/>
</dbReference>
<organism evidence="6 7">
    <name type="scientific">Actinomadura rugatobispora</name>
    <dbReference type="NCBI Taxonomy" id="1994"/>
    <lineage>
        <taxon>Bacteria</taxon>
        <taxon>Bacillati</taxon>
        <taxon>Actinomycetota</taxon>
        <taxon>Actinomycetes</taxon>
        <taxon>Streptosporangiales</taxon>
        <taxon>Thermomonosporaceae</taxon>
        <taxon>Actinomadura</taxon>
    </lineage>
</organism>
<dbReference type="SUPFAM" id="SSF53335">
    <property type="entry name" value="S-adenosyl-L-methionine-dependent methyltransferases"/>
    <property type="match status" value="1"/>
</dbReference>
<evidence type="ECO:0000313" key="6">
    <source>
        <dbReference type="EMBL" id="MFC5752180.1"/>
    </source>
</evidence>
<reference evidence="7" key="1">
    <citation type="journal article" date="2019" name="Int. J. Syst. Evol. Microbiol.">
        <title>The Global Catalogue of Microorganisms (GCM) 10K type strain sequencing project: providing services to taxonomists for standard genome sequencing and annotation.</title>
        <authorList>
            <consortium name="The Broad Institute Genomics Platform"/>
            <consortium name="The Broad Institute Genome Sequencing Center for Infectious Disease"/>
            <person name="Wu L."/>
            <person name="Ma J."/>
        </authorList>
    </citation>
    <scope>NUCLEOTIDE SEQUENCE [LARGE SCALE GENOMIC DNA]</scope>
    <source>
        <strain evidence="7">KCTC 42087</strain>
    </source>
</reference>
<evidence type="ECO:0000256" key="3">
    <source>
        <dbReference type="ARBA" id="ARBA00022691"/>
    </source>
</evidence>
<dbReference type="Gene3D" id="3.40.50.150">
    <property type="entry name" value="Vaccinia Virus protein VP39"/>
    <property type="match status" value="1"/>
</dbReference>
<evidence type="ECO:0000259" key="4">
    <source>
        <dbReference type="Pfam" id="PF00891"/>
    </source>
</evidence>
<dbReference type="PANTHER" id="PTHR43712:SF2">
    <property type="entry name" value="O-METHYLTRANSFERASE CICE"/>
    <property type="match status" value="1"/>
</dbReference>
<evidence type="ECO:0000256" key="2">
    <source>
        <dbReference type="ARBA" id="ARBA00022679"/>
    </source>
</evidence>
<dbReference type="SUPFAM" id="SSF46785">
    <property type="entry name" value="Winged helix' DNA-binding domain"/>
    <property type="match status" value="1"/>
</dbReference>